<dbReference type="AlphaFoldDB" id="A0A848AXC4"/>
<gene>
    <name evidence="1" type="ORF">HF882_09040</name>
</gene>
<reference evidence="1 2" key="1">
    <citation type="submission" date="2020-04" db="EMBL/GenBank/DDBJ databases">
        <authorList>
            <person name="Hitch T.C.A."/>
            <person name="Wylensek D."/>
            <person name="Clavel T."/>
        </authorList>
    </citation>
    <scope>NUCLEOTIDE SEQUENCE [LARGE SCALE GENOMIC DNA]</scope>
    <source>
        <strain evidence="1 2">COR2-253-APC-1A</strain>
    </source>
</reference>
<evidence type="ECO:0000313" key="1">
    <source>
        <dbReference type="EMBL" id="NMD86727.1"/>
    </source>
</evidence>
<dbReference type="Proteomes" id="UP000576225">
    <property type="component" value="Unassembled WGS sequence"/>
</dbReference>
<dbReference type="Pfam" id="PF05926">
    <property type="entry name" value="Phage_GPL"/>
    <property type="match status" value="1"/>
</dbReference>
<dbReference type="InterPro" id="IPR009225">
    <property type="entry name" value="Phage_head_completion_GpL"/>
</dbReference>
<dbReference type="RefSeq" id="WP_168962358.1">
    <property type="nucleotide sequence ID" value="NZ_JABAEW010000014.1"/>
</dbReference>
<name>A0A848AXC4_9BACT</name>
<sequence>MKTWGDVPAEPADEIIAAGEFFPAVSTAKFRQEYRIPAEIPPDLVRDFLTLAVIRVRAKLAPWRGRMTAAGCATLADVPQEGGEKLELWRRAVSCEAKAQLLRETVTVDRKPAAENAAKSAPETEQTYSLAATRAIRLISGRGAGTAEVV</sequence>
<proteinExistence type="predicted"/>
<comment type="caution">
    <text evidence="1">The sequence shown here is derived from an EMBL/GenBank/DDBJ whole genome shotgun (WGS) entry which is preliminary data.</text>
</comment>
<protein>
    <submittedName>
        <fullName evidence="1">Head completion/stabilization protein</fullName>
    </submittedName>
</protein>
<dbReference type="EMBL" id="JABAEW010000014">
    <property type="protein sequence ID" value="NMD86727.1"/>
    <property type="molecule type" value="Genomic_DNA"/>
</dbReference>
<evidence type="ECO:0000313" key="2">
    <source>
        <dbReference type="Proteomes" id="UP000576225"/>
    </source>
</evidence>
<accession>A0A848AXC4</accession>
<organism evidence="1 2">
    <name type="scientific">Victivallis vadensis</name>
    <dbReference type="NCBI Taxonomy" id="172901"/>
    <lineage>
        <taxon>Bacteria</taxon>
        <taxon>Pseudomonadati</taxon>
        <taxon>Lentisphaerota</taxon>
        <taxon>Lentisphaeria</taxon>
        <taxon>Victivallales</taxon>
        <taxon>Victivallaceae</taxon>
        <taxon>Victivallis</taxon>
    </lineage>
</organism>